<dbReference type="InterPro" id="IPR005913">
    <property type="entry name" value="dTDP_dehydrorham_reduct"/>
</dbReference>
<dbReference type="NCBIfam" id="TIGR01214">
    <property type="entry name" value="rmlD"/>
    <property type="match status" value="1"/>
</dbReference>
<dbReference type="InterPro" id="IPR029903">
    <property type="entry name" value="RmlD-like-bd"/>
</dbReference>
<dbReference type="PANTHER" id="PTHR10491">
    <property type="entry name" value="DTDP-4-DEHYDRORHAMNOSE REDUCTASE"/>
    <property type="match status" value="1"/>
</dbReference>
<keyword evidence="2" id="KW-0521">NADP</keyword>
<keyword evidence="5" id="KW-1185">Reference proteome</keyword>
<evidence type="ECO:0000256" key="2">
    <source>
        <dbReference type="RuleBase" id="RU364082"/>
    </source>
</evidence>
<keyword evidence="2 4" id="KW-0560">Oxidoreductase</keyword>
<comment type="pathway">
    <text evidence="2">Carbohydrate biosynthesis; dTDP-L-rhamnose biosynthesis.</text>
</comment>
<dbReference type="InterPro" id="IPR036291">
    <property type="entry name" value="NAD(P)-bd_dom_sf"/>
</dbReference>
<protein>
    <recommendedName>
        <fullName evidence="2">dTDP-4-dehydrorhamnose reductase</fullName>
        <ecNumber evidence="2">1.1.1.133</ecNumber>
    </recommendedName>
</protein>
<dbReference type="Gene3D" id="3.90.25.10">
    <property type="entry name" value="UDP-galactose 4-epimerase, domain 1"/>
    <property type="match status" value="1"/>
</dbReference>
<organism evidence="4 5">
    <name type="scientific">Kineococcus mangrovi</name>
    <dbReference type="NCBI Taxonomy" id="1660183"/>
    <lineage>
        <taxon>Bacteria</taxon>
        <taxon>Bacillati</taxon>
        <taxon>Actinomycetota</taxon>
        <taxon>Actinomycetes</taxon>
        <taxon>Kineosporiales</taxon>
        <taxon>Kineosporiaceae</taxon>
        <taxon>Kineococcus</taxon>
    </lineage>
</organism>
<accession>A0ABV4HW69</accession>
<dbReference type="EC" id="1.1.1.133" evidence="2"/>
<evidence type="ECO:0000259" key="3">
    <source>
        <dbReference type="Pfam" id="PF04321"/>
    </source>
</evidence>
<dbReference type="PANTHER" id="PTHR10491:SF4">
    <property type="entry name" value="METHIONINE ADENOSYLTRANSFERASE 2 SUBUNIT BETA"/>
    <property type="match status" value="1"/>
</dbReference>
<dbReference type="CDD" id="cd05254">
    <property type="entry name" value="dTDP_HR_like_SDR_e"/>
    <property type="match status" value="1"/>
</dbReference>
<comment type="caution">
    <text evidence="4">The sequence shown here is derived from an EMBL/GenBank/DDBJ whole genome shotgun (WGS) entry which is preliminary data.</text>
</comment>
<evidence type="ECO:0000313" key="5">
    <source>
        <dbReference type="Proteomes" id="UP001566476"/>
    </source>
</evidence>
<comment type="similarity">
    <text evidence="1 2">Belongs to the dTDP-4-dehydrorhamnose reductase family.</text>
</comment>
<proteinExistence type="inferred from homology"/>
<sequence>MRWVVTGAGGLLAPDVVRAVRRADPGGEVVPLRRADLDLPAARRAREVLAGADVVVNCAAWTAVDLAESDEAAAVAVNATGAGTLARAAAAAGARLVHLSTDYVFDGAPGAGPRTRRPYRVEDPTGPVSAYGRSKLAGEEAVRAAGGDALVVRTAWLYGAAGGCFPRTVLRLARERGSLSVVDDQWGSPTWTADVARVVVDLVAAAAPAGTYHATAAGRTTWCGFAREVLATAGGADVPVRAVTTGQFPTPARRPGFSVLDTDGLRRVGVEPPADWRARWAVAAPEVLEAAGADAAGALS</sequence>
<dbReference type="RefSeq" id="WP_370716721.1">
    <property type="nucleotide sequence ID" value="NZ_JBGGTQ010000001.1"/>
</dbReference>
<dbReference type="SUPFAM" id="SSF51735">
    <property type="entry name" value="NAD(P)-binding Rossmann-fold domains"/>
    <property type="match status" value="1"/>
</dbReference>
<feature type="domain" description="RmlD-like substrate binding" evidence="3">
    <location>
        <begin position="1"/>
        <end position="279"/>
    </location>
</feature>
<dbReference type="Pfam" id="PF04321">
    <property type="entry name" value="RmlD_sub_bind"/>
    <property type="match status" value="1"/>
</dbReference>
<evidence type="ECO:0000313" key="4">
    <source>
        <dbReference type="EMBL" id="MEZ0490664.1"/>
    </source>
</evidence>
<dbReference type="GO" id="GO:0008831">
    <property type="term" value="F:dTDP-4-dehydrorhamnose reductase activity"/>
    <property type="evidence" value="ECO:0007669"/>
    <property type="project" value="UniProtKB-EC"/>
</dbReference>
<dbReference type="Gene3D" id="3.40.50.720">
    <property type="entry name" value="NAD(P)-binding Rossmann-like Domain"/>
    <property type="match status" value="1"/>
</dbReference>
<dbReference type="Proteomes" id="UP001566476">
    <property type="component" value="Unassembled WGS sequence"/>
</dbReference>
<evidence type="ECO:0000256" key="1">
    <source>
        <dbReference type="ARBA" id="ARBA00010944"/>
    </source>
</evidence>
<name>A0ABV4HW69_9ACTN</name>
<dbReference type="EMBL" id="JBGGTQ010000001">
    <property type="protein sequence ID" value="MEZ0490664.1"/>
    <property type="molecule type" value="Genomic_DNA"/>
</dbReference>
<gene>
    <name evidence="4" type="primary">rfbD</name>
    <name evidence="4" type="ORF">AB2L28_00250</name>
</gene>
<reference evidence="4 5" key="1">
    <citation type="submission" date="2024-07" db="EMBL/GenBank/DDBJ databases">
        <authorList>
            <person name="Thanompreechachai J."/>
            <person name="Duangmal K."/>
        </authorList>
    </citation>
    <scope>NUCLEOTIDE SEQUENCE [LARGE SCALE GENOMIC DNA]</scope>
    <source>
        <strain evidence="4 5">TBRC 1896</strain>
    </source>
</reference>
<comment type="function">
    <text evidence="2">Catalyzes the reduction of dTDP-6-deoxy-L-lyxo-4-hexulose to yield dTDP-L-rhamnose.</text>
</comment>